<keyword evidence="5" id="KW-0539">Nucleus</keyword>
<accession>A0ABY7E275</accession>
<evidence type="ECO:0000256" key="2">
    <source>
        <dbReference type="ARBA" id="ARBA00022723"/>
    </source>
</evidence>
<organism evidence="7 8">
    <name type="scientific">Mya arenaria</name>
    <name type="common">Soft-shell clam</name>
    <dbReference type="NCBI Taxonomy" id="6604"/>
    <lineage>
        <taxon>Eukaryota</taxon>
        <taxon>Metazoa</taxon>
        <taxon>Spiralia</taxon>
        <taxon>Lophotrochozoa</taxon>
        <taxon>Mollusca</taxon>
        <taxon>Bivalvia</taxon>
        <taxon>Autobranchia</taxon>
        <taxon>Heteroconchia</taxon>
        <taxon>Euheterodonta</taxon>
        <taxon>Imparidentia</taxon>
        <taxon>Neoheterodontei</taxon>
        <taxon>Myida</taxon>
        <taxon>Myoidea</taxon>
        <taxon>Myidae</taxon>
        <taxon>Mya</taxon>
    </lineage>
</organism>
<evidence type="ECO:0000256" key="5">
    <source>
        <dbReference type="ARBA" id="ARBA00023242"/>
    </source>
</evidence>
<name>A0ABY7E275_MYAAR</name>
<evidence type="ECO:0000256" key="4">
    <source>
        <dbReference type="ARBA" id="ARBA00022833"/>
    </source>
</evidence>
<dbReference type="PANTHER" id="PTHR46481">
    <property type="entry name" value="ZINC FINGER BED DOMAIN-CONTAINING PROTEIN 4"/>
    <property type="match status" value="1"/>
</dbReference>
<dbReference type="PANTHER" id="PTHR46481:SF10">
    <property type="entry name" value="ZINC FINGER BED DOMAIN-CONTAINING PROTEIN 39"/>
    <property type="match status" value="1"/>
</dbReference>
<dbReference type="SUPFAM" id="SSF53098">
    <property type="entry name" value="Ribonuclease H-like"/>
    <property type="match status" value="1"/>
</dbReference>
<dbReference type="InterPro" id="IPR052035">
    <property type="entry name" value="ZnF_BED_domain_contain"/>
</dbReference>
<dbReference type="EMBL" id="CP111015">
    <property type="protein sequence ID" value="WAR02524.1"/>
    <property type="molecule type" value="Genomic_DNA"/>
</dbReference>
<keyword evidence="4" id="KW-0862">Zinc</keyword>
<evidence type="ECO:0000256" key="1">
    <source>
        <dbReference type="ARBA" id="ARBA00004123"/>
    </source>
</evidence>
<dbReference type="InterPro" id="IPR008906">
    <property type="entry name" value="HATC_C_dom"/>
</dbReference>
<keyword evidence="2" id="KW-0479">Metal-binding</keyword>
<protein>
    <submittedName>
        <fullName evidence="7">ZBED1-like protein</fullName>
    </submittedName>
</protein>
<dbReference type="SUPFAM" id="SSF140996">
    <property type="entry name" value="Hermes dimerisation domain"/>
    <property type="match status" value="1"/>
</dbReference>
<proteinExistence type="predicted"/>
<evidence type="ECO:0000259" key="6">
    <source>
        <dbReference type="Pfam" id="PF05699"/>
    </source>
</evidence>
<dbReference type="InterPro" id="IPR012337">
    <property type="entry name" value="RNaseH-like_sf"/>
</dbReference>
<feature type="domain" description="HAT C-terminal dimerisation" evidence="6">
    <location>
        <begin position="414"/>
        <end position="484"/>
    </location>
</feature>
<evidence type="ECO:0000313" key="7">
    <source>
        <dbReference type="EMBL" id="WAR02524.1"/>
    </source>
</evidence>
<sequence>MNRNGAIEGTPTPFINLLGTIGRYIIDDLRPVSVVEGPEFKNMIKSLDPRFSIAGRTYFSTTLIPNIYDETASKVKSSLSSAQTVALTTDGWRGRANESNATITFIYITQELRLQNFVLQTRMMPESHTGVNIAEVIREAIAHPPFVAGRELSSKPHIGCFAHTLTLAAQRALKINAVYSSTQNKTEASWGKNVKHICDVPTRWNSAADMLERYLELQPAIYAALTSNEVNPAKRSEINVLSETDTKSAQVIMKCLTPLKTMTDVISYEKMPIVSVIIPLIQQVQKVMAYNEDDGQTLRSIKEAVFGDTEKRYTSEELWHFLEECTVLDPRFKTTLAPETLGETYHRLSVLLSSGGVDVRVKVEEVDTDTDSTEKKVDLAAIFDDVVVVKAEKGSKSIYERVDEEIAKYKMVQPIKIKMDPLVWWKEHCFYYSLLANLVKARLCIPATSVPSEGVFRTAGDTVTAQRSCLASDLVDMLFFCKKNCQKCD</sequence>
<dbReference type="Proteomes" id="UP001164746">
    <property type="component" value="Chromosome 4"/>
</dbReference>
<comment type="subcellular location">
    <subcellularLocation>
        <location evidence="1">Nucleus</location>
    </subcellularLocation>
</comment>
<dbReference type="Pfam" id="PF05699">
    <property type="entry name" value="Dimer_Tnp_hAT"/>
    <property type="match status" value="1"/>
</dbReference>
<evidence type="ECO:0000313" key="8">
    <source>
        <dbReference type="Proteomes" id="UP001164746"/>
    </source>
</evidence>
<reference evidence="7" key="1">
    <citation type="submission" date="2022-11" db="EMBL/GenBank/DDBJ databases">
        <title>Centuries of genome instability and evolution in soft-shell clam transmissible cancer (bioRxiv).</title>
        <authorList>
            <person name="Hart S.F.M."/>
            <person name="Yonemitsu M.A."/>
            <person name="Giersch R.M."/>
            <person name="Beal B.F."/>
            <person name="Arriagada G."/>
            <person name="Davis B.W."/>
            <person name="Ostrander E.A."/>
            <person name="Goff S.P."/>
            <person name="Metzger M.J."/>
        </authorList>
    </citation>
    <scope>NUCLEOTIDE SEQUENCE</scope>
    <source>
        <strain evidence="7">MELC-2E11</strain>
        <tissue evidence="7">Siphon/mantle</tissue>
    </source>
</reference>
<gene>
    <name evidence="7" type="ORF">MAR_009082</name>
</gene>
<evidence type="ECO:0000256" key="3">
    <source>
        <dbReference type="ARBA" id="ARBA00022771"/>
    </source>
</evidence>
<keyword evidence="3" id="KW-0863">Zinc-finger</keyword>
<keyword evidence="8" id="KW-1185">Reference proteome</keyword>